<name>A0AAV7FHI2_ARIFI</name>
<comment type="caution">
    <text evidence="1">The sequence shown here is derived from an EMBL/GenBank/DDBJ whole genome shotgun (WGS) entry which is preliminary data.</text>
</comment>
<proteinExistence type="predicted"/>
<dbReference type="EMBL" id="JAINDJ010000002">
    <property type="protein sequence ID" value="KAG9459333.1"/>
    <property type="molecule type" value="Genomic_DNA"/>
</dbReference>
<evidence type="ECO:0000313" key="2">
    <source>
        <dbReference type="Proteomes" id="UP000825729"/>
    </source>
</evidence>
<gene>
    <name evidence="1" type="ORF">H6P81_003841</name>
</gene>
<dbReference type="Proteomes" id="UP000825729">
    <property type="component" value="Unassembled WGS sequence"/>
</dbReference>
<protein>
    <submittedName>
        <fullName evidence="1">Uncharacterized protein</fullName>
    </submittedName>
</protein>
<evidence type="ECO:0000313" key="1">
    <source>
        <dbReference type="EMBL" id="KAG9459333.1"/>
    </source>
</evidence>
<keyword evidence="2" id="KW-1185">Reference proteome</keyword>
<sequence>MLTSNKLGLILLEVRVEYCKERGGGGGGVYITCKLAMITRGGVERRLQSALGGVLRMSSVCHYWTGVPPFEGRGRNFQPVSFPARHCGSIDHKPLHVDCELCTVEWRETFQSSVSSINPLLPPL</sequence>
<dbReference type="AlphaFoldDB" id="A0AAV7FHI2"/>
<accession>A0AAV7FHI2</accession>
<organism evidence="1 2">
    <name type="scientific">Aristolochia fimbriata</name>
    <name type="common">White veined hardy Dutchman's pipe vine</name>
    <dbReference type="NCBI Taxonomy" id="158543"/>
    <lineage>
        <taxon>Eukaryota</taxon>
        <taxon>Viridiplantae</taxon>
        <taxon>Streptophyta</taxon>
        <taxon>Embryophyta</taxon>
        <taxon>Tracheophyta</taxon>
        <taxon>Spermatophyta</taxon>
        <taxon>Magnoliopsida</taxon>
        <taxon>Magnoliidae</taxon>
        <taxon>Piperales</taxon>
        <taxon>Aristolochiaceae</taxon>
        <taxon>Aristolochia</taxon>
    </lineage>
</organism>
<reference evidence="1 2" key="1">
    <citation type="submission" date="2021-07" db="EMBL/GenBank/DDBJ databases">
        <title>The Aristolochia fimbriata genome: insights into angiosperm evolution, floral development and chemical biosynthesis.</title>
        <authorList>
            <person name="Jiao Y."/>
        </authorList>
    </citation>
    <scope>NUCLEOTIDE SEQUENCE [LARGE SCALE GENOMIC DNA]</scope>
    <source>
        <strain evidence="1">IBCAS-2021</strain>
        <tissue evidence="1">Leaf</tissue>
    </source>
</reference>